<sequence>MVVEAPAPFLSSPFCAGDRGRLGVGGSGLGLGSCADRLRLSWESWRRWRRAEVMSESPPLTARAEKVSVDAGRGGGESLQEASPRLADHGGSSGGGWEVKRSQRLRRGPSSPRRPYQDMEYERR</sequence>
<dbReference type="Proteomes" id="UP001159641">
    <property type="component" value="Unassembled WGS sequence"/>
</dbReference>
<protein>
    <submittedName>
        <fullName evidence="2">Uncharacterized protein</fullName>
    </submittedName>
</protein>
<dbReference type="EMBL" id="JAIQCJ010001117">
    <property type="protein sequence ID" value="KAJ8792280.1"/>
    <property type="molecule type" value="Genomic_DNA"/>
</dbReference>
<keyword evidence="3" id="KW-1185">Reference proteome</keyword>
<name>A0AB34HMP0_ESCRO</name>
<evidence type="ECO:0000313" key="2">
    <source>
        <dbReference type="EMBL" id="KAJ8792280.1"/>
    </source>
</evidence>
<accession>A0AB34HMP0</accession>
<dbReference type="AlphaFoldDB" id="A0AB34HMP0"/>
<gene>
    <name evidence="2" type="ORF">J1605_004061</name>
</gene>
<evidence type="ECO:0000256" key="1">
    <source>
        <dbReference type="SAM" id="MobiDB-lite"/>
    </source>
</evidence>
<comment type="caution">
    <text evidence="2">The sequence shown here is derived from an EMBL/GenBank/DDBJ whole genome shotgun (WGS) entry which is preliminary data.</text>
</comment>
<feature type="region of interest" description="Disordered" evidence="1">
    <location>
        <begin position="54"/>
        <end position="124"/>
    </location>
</feature>
<evidence type="ECO:0000313" key="3">
    <source>
        <dbReference type="Proteomes" id="UP001159641"/>
    </source>
</evidence>
<organism evidence="2 3">
    <name type="scientific">Eschrichtius robustus</name>
    <name type="common">California gray whale</name>
    <name type="synonym">Eschrichtius gibbosus</name>
    <dbReference type="NCBI Taxonomy" id="9764"/>
    <lineage>
        <taxon>Eukaryota</taxon>
        <taxon>Metazoa</taxon>
        <taxon>Chordata</taxon>
        <taxon>Craniata</taxon>
        <taxon>Vertebrata</taxon>
        <taxon>Euteleostomi</taxon>
        <taxon>Mammalia</taxon>
        <taxon>Eutheria</taxon>
        <taxon>Laurasiatheria</taxon>
        <taxon>Artiodactyla</taxon>
        <taxon>Whippomorpha</taxon>
        <taxon>Cetacea</taxon>
        <taxon>Mysticeti</taxon>
        <taxon>Eschrichtiidae</taxon>
        <taxon>Eschrichtius</taxon>
    </lineage>
</organism>
<reference evidence="2 3" key="1">
    <citation type="submission" date="2022-11" db="EMBL/GenBank/DDBJ databases">
        <title>Whole genome sequence of Eschrichtius robustus ER-17-0199.</title>
        <authorList>
            <person name="Bruniche-Olsen A."/>
            <person name="Black A.N."/>
            <person name="Fields C.J."/>
            <person name="Walden K."/>
            <person name="Dewoody J.A."/>
        </authorList>
    </citation>
    <scope>NUCLEOTIDE SEQUENCE [LARGE SCALE GENOMIC DNA]</scope>
    <source>
        <strain evidence="2">ER-17-0199</strain>
        <tissue evidence="2">Blubber</tissue>
    </source>
</reference>
<feature type="compositionally biased region" description="Basic and acidic residues" evidence="1">
    <location>
        <begin position="115"/>
        <end position="124"/>
    </location>
</feature>
<proteinExistence type="predicted"/>